<evidence type="ECO:0000313" key="2">
    <source>
        <dbReference type="Proteomes" id="UP001162992"/>
    </source>
</evidence>
<name>A0ACC2EHT4_DIPCM</name>
<comment type="caution">
    <text evidence="1">The sequence shown here is derived from an EMBL/GenBank/DDBJ whole genome shotgun (WGS) entry which is preliminary data.</text>
</comment>
<sequence>MWVASSASSTARVPVAALLRHSIYPSFSNPSRIAFISIKAAIGQLDMAREASGIRQESFPLTGFSSPQSQGLLHRNLPRPIKGLKRMLVGIYSLLLVFVMLFQSQISRSVATTAEHGANQRKDQRRSQKRSSQLPLLPQLGTLRLWMHEQNDGLVRRELAKQGESGRSLEEPETVWSTHAFVNTRQQTIFTQSWIPVSGKKIKGLVVLLHGLNEYSGRYARFARQLNAAGYGVFGMDWIGHGGTDGLHGYVESLDYAVSDTTEFLQKVASQHPSVPCFLFGHSTGGAIAVKYTPDISMAAVFCSHLINCLILKVAIQSSAKKLLNGLVLTSPALRIKPGHPVLRAVAPLFSILLPKYQFRGNRKRQPVCRDPAALAAKYSDPLVYTGPIRIRTATEILRITSYLQRNLSKVSIPFFVLHGTEDKVTDPTASQDLYDQAVSEIKNAKFYDGLLHDLLFELEKDSIAADIIDWLDRMIEVA</sequence>
<dbReference type="Proteomes" id="UP001162992">
    <property type="component" value="Chromosome 2"/>
</dbReference>
<organism evidence="1 2">
    <name type="scientific">Diphasiastrum complanatum</name>
    <name type="common">Issler's clubmoss</name>
    <name type="synonym">Lycopodium complanatum</name>
    <dbReference type="NCBI Taxonomy" id="34168"/>
    <lineage>
        <taxon>Eukaryota</taxon>
        <taxon>Viridiplantae</taxon>
        <taxon>Streptophyta</taxon>
        <taxon>Embryophyta</taxon>
        <taxon>Tracheophyta</taxon>
        <taxon>Lycopodiopsida</taxon>
        <taxon>Lycopodiales</taxon>
        <taxon>Lycopodiaceae</taxon>
        <taxon>Lycopodioideae</taxon>
        <taxon>Diphasiastrum</taxon>
    </lineage>
</organism>
<accession>A0ACC2EHT4</accession>
<gene>
    <name evidence="1" type="ORF">O6H91_02G082700</name>
</gene>
<protein>
    <submittedName>
        <fullName evidence="1">Uncharacterized protein</fullName>
    </submittedName>
</protein>
<dbReference type="EMBL" id="CM055093">
    <property type="protein sequence ID" value="KAJ7565958.1"/>
    <property type="molecule type" value="Genomic_DNA"/>
</dbReference>
<proteinExistence type="predicted"/>
<evidence type="ECO:0000313" key="1">
    <source>
        <dbReference type="EMBL" id="KAJ7565958.1"/>
    </source>
</evidence>
<reference evidence="2" key="1">
    <citation type="journal article" date="2024" name="Proc. Natl. Acad. Sci. U.S.A.">
        <title>Extraordinary preservation of gene collinearity over three hundred million years revealed in homosporous lycophytes.</title>
        <authorList>
            <person name="Li C."/>
            <person name="Wickell D."/>
            <person name="Kuo L.Y."/>
            <person name="Chen X."/>
            <person name="Nie B."/>
            <person name="Liao X."/>
            <person name="Peng D."/>
            <person name="Ji J."/>
            <person name="Jenkins J."/>
            <person name="Williams M."/>
            <person name="Shu S."/>
            <person name="Plott C."/>
            <person name="Barry K."/>
            <person name="Rajasekar S."/>
            <person name="Grimwood J."/>
            <person name="Han X."/>
            <person name="Sun S."/>
            <person name="Hou Z."/>
            <person name="He W."/>
            <person name="Dai G."/>
            <person name="Sun C."/>
            <person name="Schmutz J."/>
            <person name="Leebens-Mack J.H."/>
            <person name="Li F.W."/>
            <person name="Wang L."/>
        </authorList>
    </citation>
    <scope>NUCLEOTIDE SEQUENCE [LARGE SCALE GENOMIC DNA]</scope>
    <source>
        <strain evidence="2">cv. PW_Plant_1</strain>
    </source>
</reference>
<keyword evidence="2" id="KW-1185">Reference proteome</keyword>